<keyword evidence="10" id="KW-0975">Bacterial flagellum</keyword>
<feature type="transmembrane region" description="Helical" evidence="12">
    <location>
        <begin position="49"/>
        <end position="80"/>
    </location>
</feature>
<dbReference type="PANTHER" id="PTHR30587:SF0">
    <property type="entry name" value="FLAGELLAR BIOSYNTHETIC PROTEIN FLIP"/>
    <property type="match status" value="1"/>
</dbReference>
<evidence type="ECO:0000256" key="9">
    <source>
        <dbReference type="ARBA" id="ARBA00023136"/>
    </source>
</evidence>
<keyword evidence="6 12" id="KW-1005">Bacterial flagellum biogenesis</keyword>
<evidence type="ECO:0000256" key="13">
    <source>
        <dbReference type="SAM" id="SignalP"/>
    </source>
</evidence>
<feature type="transmembrane region" description="Helical" evidence="12">
    <location>
        <begin position="188"/>
        <end position="210"/>
    </location>
</feature>
<sequence length="250" mass="27788">MKNNKLRLAILAIAIVLMAASSGSAQILPKVTLGFDQAKTPQDAAVTLEILFLITILTLAPSILIMMTSFTRIVIVLSFLRKALGTTTEPPNQVIVGLSLFLTLFIMMPVLTQINDKALQPYLAEQIDYKVALKEAMSPLRLFMLKQVEEKDIALFVRISKMEIPRTVDDLPNTVIIPAFIISELKKAFIIGFLLYIPFLVIDMVVASLLMSMGMMMLPPILISLPFKLILFVLVDGWHLIVQQVVTSFA</sequence>
<dbReference type="PRINTS" id="PR01302">
    <property type="entry name" value="TYPE3IMPPROT"/>
</dbReference>
<evidence type="ECO:0000256" key="3">
    <source>
        <dbReference type="ARBA" id="ARBA00022448"/>
    </source>
</evidence>
<dbReference type="Pfam" id="PF00813">
    <property type="entry name" value="FliP"/>
    <property type="match status" value="1"/>
</dbReference>
<reference evidence="14 15" key="1">
    <citation type="journal article" date="2016" name="Nat. Commun.">
        <title>Thousands of microbial genomes shed light on interconnected biogeochemical processes in an aquifer system.</title>
        <authorList>
            <person name="Anantharaman K."/>
            <person name="Brown C.T."/>
            <person name="Hug L.A."/>
            <person name="Sharon I."/>
            <person name="Castelle C.J."/>
            <person name="Probst A.J."/>
            <person name="Thomas B.C."/>
            <person name="Singh A."/>
            <person name="Wilkins M.J."/>
            <person name="Karaoz U."/>
            <person name="Brodie E.L."/>
            <person name="Williams K.H."/>
            <person name="Hubbard S.S."/>
            <person name="Banfield J.F."/>
        </authorList>
    </citation>
    <scope>NUCLEOTIDE SEQUENCE [LARGE SCALE GENOMIC DNA]</scope>
</reference>
<keyword evidence="3 12" id="KW-0813">Transport</keyword>
<dbReference type="EMBL" id="MFYX01000083">
    <property type="protein sequence ID" value="OGK03742.1"/>
    <property type="molecule type" value="Genomic_DNA"/>
</dbReference>
<dbReference type="InterPro" id="IPR005837">
    <property type="entry name" value="FliP"/>
</dbReference>
<keyword evidence="14" id="KW-0966">Cell projection</keyword>
<comment type="similarity">
    <text evidence="1 12">Belongs to the FliP/MopC/SpaP family.</text>
</comment>
<comment type="subcellular location">
    <subcellularLocation>
        <location evidence="12">Cell membrane</location>
        <topology evidence="12">Multi-pass membrane protein</topology>
    </subcellularLocation>
    <subcellularLocation>
        <location evidence="12">Bacterial flagellum basal body</location>
    </subcellularLocation>
</comment>
<organism evidence="14 15">
    <name type="scientific">Candidatus Raymondbacteria bacterium RIFOXYD12_FULL_49_13</name>
    <dbReference type="NCBI Taxonomy" id="1817890"/>
    <lineage>
        <taxon>Bacteria</taxon>
        <taxon>Raymondiibacteriota</taxon>
    </lineage>
</organism>
<dbReference type="Proteomes" id="UP000179243">
    <property type="component" value="Unassembled WGS sequence"/>
</dbReference>
<comment type="caution">
    <text evidence="14">The sequence shown here is derived from an EMBL/GenBank/DDBJ whole genome shotgun (WGS) entry which is preliminary data.</text>
</comment>
<comment type="function">
    <text evidence="12">Plays a role in the flagellum-specific transport system.</text>
</comment>
<dbReference type="InterPro" id="IPR005838">
    <property type="entry name" value="T3SS_IM_P"/>
</dbReference>
<evidence type="ECO:0000256" key="4">
    <source>
        <dbReference type="ARBA" id="ARBA00022475"/>
    </source>
</evidence>
<dbReference type="GO" id="GO:0009425">
    <property type="term" value="C:bacterial-type flagellum basal body"/>
    <property type="evidence" value="ECO:0007669"/>
    <property type="project" value="UniProtKB-SubCell"/>
</dbReference>
<keyword evidence="5 12" id="KW-0812">Transmembrane</keyword>
<dbReference type="GO" id="GO:0009306">
    <property type="term" value="P:protein secretion"/>
    <property type="evidence" value="ECO:0007669"/>
    <property type="project" value="UniProtKB-UniRule"/>
</dbReference>
<accession>A0A1F7FB35</accession>
<dbReference type="AlphaFoldDB" id="A0A1F7FB35"/>
<keyword evidence="13" id="KW-0732">Signal</keyword>
<comment type="caution">
    <text evidence="12">Lacks conserved residue(s) required for the propagation of feature annotation.</text>
</comment>
<evidence type="ECO:0000256" key="10">
    <source>
        <dbReference type="ARBA" id="ARBA00023143"/>
    </source>
</evidence>
<evidence type="ECO:0000256" key="1">
    <source>
        <dbReference type="ARBA" id="ARBA00006257"/>
    </source>
</evidence>
<gene>
    <name evidence="12" type="primary">fliP</name>
    <name evidence="14" type="ORF">A2519_01990</name>
</gene>
<dbReference type="PRINTS" id="PR00951">
    <property type="entry name" value="FLGBIOSNFLIP"/>
</dbReference>
<dbReference type="PROSITE" id="PS01061">
    <property type="entry name" value="FLIP_2"/>
    <property type="match status" value="1"/>
</dbReference>
<dbReference type="PANTHER" id="PTHR30587">
    <property type="entry name" value="FLAGELLAR BIOSYNTHETIC PROTEIN FLIP"/>
    <property type="match status" value="1"/>
</dbReference>
<feature type="signal peptide" evidence="13">
    <location>
        <begin position="1"/>
        <end position="25"/>
    </location>
</feature>
<dbReference type="GO" id="GO:0005886">
    <property type="term" value="C:plasma membrane"/>
    <property type="evidence" value="ECO:0007669"/>
    <property type="project" value="UniProtKB-SubCell"/>
</dbReference>
<keyword evidence="8 12" id="KW-1133">Transmembrane helix</keyword>
<keyword evidence="7 12" id="KW-0653">Protein transport</keyword>
<evidence type="ECO:0000256" key="5">
    <source>
        <dbReference type="ARBA" id="ARBA00022692"/>
    </source>
</evidence>
<name>A0A1F7FB35_UNCRA</name>
<feature type="transmembrane region" description="Helical" evidence="12">
    <location>
        <begin position="222"/>
        <end position="241"/>
    </location>
</feature>
<evidence type="ECO:0000256" key="6">
    <source>
        <dbReference type="ARBA" id="ARBA00022795"/>
    </source>
</evidence>
<proteinExistence type="inferred from homology"/>
<keyword evidence="14" id="KW-0969">Cilium</keyword>
<evidence type="ECO:0000313" key="14">
    <source>
        <dbReference type="EMBL" id="OGK03742.1"/>
    </source>
</evidence>
<evidence type="ECO:0000256" key="8">
    <source>
        <dbReference type="ARBA" id="ARBA00022989"/>
    </source>
</evidence>
<keyword evidence="9 12" id="KW-0472">Membrane</keyword>
<dbReference type="NCBIfam" id="TIGR01103">
    <property type="entry name" value="fliP"/>
    <property type="match status" value="1"/>
</dbReference>
<evidence type="ECO:0000313" key="15">
    <source>
        <dbReference type="Proteomes" id="UP000179243"/>
    </source>
</evidence>
<dbReference type="GO" id="GO:0044781">
    <property type="term" value="P:bacterial-type flagellum organization"/>
    <property type="evidence" value="ECO:0007669"/>
    <property type="project" value="UniProtKB-UniRule"/>
</dbReference>
<keyword evidence="4 12" id="KW-1003">Cell membrane</keyword>
<evidence type="ECO:0000256" key="2">
    <source>
        <dbReference type="ARBA" id="ARBA00021714"/>
    </source>
</evidence>
<evidence type="ECO:0000256" key="7">
    <source>
        <dbReference type="ARBA" id="ARBA00022927"/>
    </source>
</evidence>
<keyword evidence="11 12" id="KW-1006">Bacterial flagellum protein export</keyword>
<protein>
    <recommendedName>
        <fullName evidence="2 12">Flagellar biosynthetic protein FliP</fullName>
    </recommendedName>
</protein>
<evidence type="ECO:0000256" key="11">
    <source>
        <dbReference type="ARBA" id="ARBA00023225"/>
    </source>
</evidence>
<evidence type="ECO:0000256" key="12">
    <source>
        <dbReference type="RuleBase" id="RU362069"/>
    </source>
</evidence>
<feature type="chain" id="PRO_5009528581" description="Flagellar biosynthetic protein FliP" evidence="13">
    <location>
        <begin position="26"/>
        <end position="250"/>
    </location>
</feature>
<dbReference type="NCBIfam" id="NF009438">
    <property type="entry name" value="PRK12797.1"/>
    <property type="match status" value="1"/>
</dbReference>
<keyword evidence="14" id="KW-0282">Flagellum</keyword>